<evidence type="ECO:0000313" key="1">
    <source>
        <dbReference type="EMBL" id="KAI8015954.1"/>
    </source>
</evidence>
<name>A0ACC0HT96_9ERIC</name>
<gene>
    <name evidence="1" type="ORF">LOK49_LG05G00971</name>
</gene>
<protein>
    <submittedName>
        <fullName evidence="1">Uncharacterized protein</fullName>
    </submittedName>
</protein>
<accession>A0ACC0HT96</accession>
<dbReference type="Proteomes" id="UP001060215">
    <property type="component" value="Chromosome 4"/>
</dbReference>
<keyword evidence="2" id="KW-1185">Reference proteome</keyword>
<proteinExistence type="predicted"/>
<evidence type="ECO:0000313" key="2">
    <source>
        <dbReference type="Proteomes" id="UP001060215"/>
    </source>
</evidence>
<organism evidence="1 2">
    <name type="scientific">Camellia lanceoleosa</name>
    <dbReference type="NCBI Taxonomy" id="1840588"/>
    <lineage>
        <taxon>Eukaryota</taxon>
        <taxon>Viridiplantae</taxon>
        <taxon>Streptophyta</taxon>
        <taxon>Embryophyta</taxon>
        <taxon>Tracheophyta</taxon>
        <taxon>Spermatophyta</taxon>
        <taxon>Magnoliopsida</taxon>
        <taxon>eudicotyledons</taxon>
        <taxon>Gunneridae</taxon>
        <taxon>Pentapetalae</taxon>
        <taxon>asterids</taxon>
        <taxon>Ericales</taxon>
        <taxon>Theaceae</taxon>
        <taxon>Camellia</taxon>
    </lineage>
</organism>
<sequence>MEVLDISKMDDLTIATQMDVHTTRSGCTNIFKYAPIYDATICSNTNFNDVHISLNILPHMRQPLAKVPNSMPWTWNGEPQYANFRALLQRSVLLNLSQCSTSTHYNQVPNLNIIQNSPTPIYPEILEDR</sequence>
<comment type="caution">
    <text evidence="1">The sequence shown here is derived from an EMBL/GenBank/DDBJ whole genome shotgun (WGS) entry which is preliminary data.</text>
</comment>
<dbReference type="EMBL" id="CM045761">
    <property type="protein sequence ID" value="KAI8015954.1"/>
    <property type="molecule type" value="Genomic_DNA"/>
</dbReference>
<reference evidence="1 2" key="1">
    <citation type="journal article" date="2022" name="Plant J.">
        <title>Chromosome-level genome of Camellia lanceoleosa provides a valuable resource for understanding genome evolution and self-incompatibility.</title>
        <authorList>
            <person name="Gong W."/>
            <person name="Xiao S."/>
            <person name="Wang L."/>
            <person name="Liao Z."/>
            <person name="Chang Y."/>
            <person name="Mo W."/>
            <person name="Hu G."/>
            <person name="Li W."/>
            <person name="Zhao G."/>
            <person name="Zhu H."/>
            <person name="Hu X."/>
            <person name="Ji K."/>
            <person name="Xiang X."/>
            <person name="Song Q."/>
            <person name="Yuan D."/>
            <person name="Jin S."/>
            <person name="Zhang L."/>
        </authorList>
    </citation>
    <scope>NUCLEOTIDE SEQUENCE [LARGE SCALE GENOMIC DNA]</scope>
    <source>
        <strain evidence="1">SQ_2022a</strain>
    </source>
</reference>